<gene>
    <name evidence="2" type="ORF">ACIB24_13565</name>
</gene>
<feature type="signal peptide" evidence="1">
    <location>
        <begin position="1"/>
        <end position="24"/>
    </location>
</feature>
<keyword evidence="3" id="KW-1185">Reference proteome</keyword>
<evidence type="ECO:0000313" key="3">
    <source>
        <dbReference type="Proteomes" id="UP001612915"/>
    </source>
</evidence>
<dbReference type="PROSITE" id="PS51257">
    <property type="entry name" value="PROKAR_LIPOPROTEIN"/>
    <property type="match status" value="1"/>
</dbReference>
<evidence type="ECO:0000256" key="1">
    <source>
        <dbReference type="SAM" id="SignalP"/>
    </source>
</evidence>
<keyword evidence="1" id="KW-0732">Signal</keyword>
<evidence type="ECO:0000313" key="2">
    <source>
        <dbReference type="EMBL" id="MFI7588090.1"/>
    </source>
</evidence>
<dbReference type="InterPro" id="IPR029046">
    <property type="entry name" value="LolA/LolB/LppX"/>
</dbReference>
<feature type="chain" id="PRO_5047464110" description="Lipoprotein" evidence="1">
    <location>
        <begin position="25"/>
        <end position="295"/>
    </location>
</feature>
<dbReference type="EMBL" id="JBITLV010000004">
    <property type="protein sequence ID" value="MFI7588090.1"/>
    <property type="molecule type" value="Genomic_DNA"/>
</dbReference>
<evidence type="ECO:0008006" key="4">
    <source>
        <dbReference type="Google" id="ProtNLM"/>
    </source>
</evidence>
<dbReference type="RefSeq" id="WP_398281025.1">
    <property type="nucleotide sequence ID" value="NZ_JBITLV010000004.1"/>
</dbReference>
<accession>A0ABW8ANZ0</accession>
<name>A0ABW8ANZ0_9ACTN</name>
<organism evidence="2 3">
    <name type="scientific">Spongisporangium articulatum</name>
    <dbReference type="NCBI Taxonomy" id="3362603"/>
    <lineage>
        <taxon>Bacteria</taxon>
        <taxon>Bacillati</taxon>
        <taxon>Actinomycetota</taxon>
        <taxon>Actinomycetes</taxon>
        <taxon>Kineosporiales</taxon>
        <taxon>Kineosporiaceae</taxon>
        <taxon>Spongisporangium</taxon>
    </lineage>
</organism>
<protein>
    <recommendedName>
        <fullName evidence="4">Lipoprotein</fullName>
    </recommendedName>
</protein>
<dbReference type="Gene3D" id="2.50.20.20">
    <property type="match status" value="1"/>
</dbReference>
<comment type="caution">
    <text evidence="2">The sequence shown here is derived from an EMBL/GenBank/DDBJ whole genome shotgun (WGS) entry which is preliminary data.</text>
</comment>
<proteinExistence type="predicted"/>
<sequence>MHVPKSLRAPAGAVLALLPMVLLAACGGGSDETGGTTSVPLPPSASVAASASAVPSATPSASAPSAPGASPLPTAKSVKLAGSALAATVTAAARRDKTVKSSVDVSGPLSVEGKGAGQQGGPKLEFGGTLTGGKKISVVRLGDTAYLKLPGASSWYEVDVDGEAGMDGTYRTTFSGYEVPENLTAVAKVLKKMGTFTVAGPATVSGLATTKYTVRTSATKASALLPPAYQPVNPTRMKQGRATVTAWVDAQGRLVRVTSVASIPSTKQISLKITYSGWGGAVDVAAPPAGQVTRL</sequence>
<dbReference type="Proteomes" id="UP001612915">
    <property type="component" value="Unassembled WGS sequence"/>
</dbReference>
<reference evidence="2 3" key="1">
    <citation type="submission" date="2024-10" db="EMBL/GenBank/DDBJ databases">
        <title>The Natural Products Discovery Center: Release of the First 8490 Sequenced Strains for Exploring Actinobacteria Biosynthetic Diversity.</title>
        <authorList>
            <person name="Kalkreuter E."/>
            <person name="Kautsar S.A."/>
            <person name="Yang D."/>
            <person name="Bader C.D."/>
            <person name="Teijaro C.N."/>
            <person name="Fluegel L."/>
            <person name="Davis C.M."/>
            <person name="Simpson J.R."/>
            <person name="Lauterbach L."/>
            <person name="Steele A.D."/>
            <person name="Gui C."/>
            <person name="Meng S."/>
            <person name="Li G."/>
            <person name="Viehrig K."/>
            <person name="Ye F."/>
            <person name="Su P."/>
            <person name="Kiefer A.F."/>
            <person name="Nichols A."/>
            <person name="Cepeda A.J."/>
            <person name="Yan W."/>
            <person name="Fan B."/>
            <person name="Jiang Y."/>
            <person name="Adhikari A."/>
            <person name="Zheng C.-J."/>
            <person name="Schuster L."/>
            <person name="Cowan T.M."/>
            <person name="Smanski M.J."/>
            <person name="Chevrette M.G."/>
            <person name="De Carvalho L.P.S."/>
            <person name="Shen B."/>
        </authorList>
    </citation>
    <scope>NUCLEOTIDE SEQUENCE [LARGE SCALE GENOMIC DNA]</scope>
    <source>
        <strain evidence="2 3">NPDC049639</strain>
    </source>
</reference>
<dbReference type="SUPFAM" id="SSF89392">
    <property type="entry name" value="Prokaryotic lipoproteins and lipoprotein localization factors"/>
    <property type="match status" value="1"/>
</dbReference>